<dbReference type="GO" id="GO:0035243">
    <property type="term" value="F:protein-arginine omega-N symmetric methyltransferase activity"/>
    <property type="evidence" value="ECO:0007669"/>
    <property type="project" value="UniProtKB-EC"/>
</dbReference>
<comment type="subcellular location">
    <subcellularLocation>
        <location evidence="1 7">Mitochondrion</location>
    </subcellularLocation>
</comment>
<dbReference type="AlphaFoldDB" id="A0A1E3NP33"/>
<dbReference type="PANTHER" id="PTHR12049">
    <property type="entry name" value="PROTEIN ARGININE METHYLTRANSFERASE NDUFAF7, MITOCHONDRIAL"/>
    <property type="match status" value="1"/>
</dbReference>
<dbReference type="STRING" id="763406.A0A1E3NP33"/>
<dbReference type="SUPFAM" id="SSF53335">
    <property type="entry name" value="S-adenosyl-L-methionine-dependent methyltransferases"/>
    <property type="match status" value="1"/>
</dbReference>
<name>A0A1E3NP33_9ASCO</name>
<dbReference type="OrthoDB" id="5595109at2759"/>
<evidence type="ECO:0000256" key="7">
    <source>
        <dbReference type="RuleBase" id="RU364114"/>
    </source>
</evidence>
<evidence type="ECO:0000256" key="6">
    <source>
        <dbReference type="ARBA" id="ARBA00048612"/>
    </source>
</evidence>
<comment type="function">
    <text evidence="7">Arginine methyltransferase involved in the assembly or stability of mitochondrial NADH:ubiquinone oxidoreductase complex (complex I).</text>
</comment>
<gene>
    <name evidence="9" type="ORF">PICMEDRAFT_71863</name>
</gene>
<evidence type="ECO:0000256" key="8">
    <source>
        <dbReference type="SAM" id="MobiDB-lite"/>
    </source>
</evidence>
<evidence type="ECO:0000256" key="5">
    <source>
        <dbReference type="ARBA" id="ARBA00023128"/>
    </source>
</evidence>
<dbReference type="Pfam" id="PF02636">
    <property type="entry name" value="Methyltransf_28"/>
    <property type="match status" value="1"/>
</dbReference>
<sequence length="512" mass="57422">MLRTTLRKQVGLSRGAAKSCVFSRSIVLGPDGKPISSGSGGSGGPEHKVLGLDGKPISSPGPRSFTLGKDGGEVKQTLTKSENLTILLKNMIKTTGPISIANFMKQCLINPDYGYYTTRNPLDAKAGDFITSPEISSTFGEICGLWFFSAFLTQLRHQATHNRENFRIKEKKFRLIEFGPGKGTLMFDMVRTLKRFVKDSNPIEIVFIEKSEVLINEQYKTLCDTTQAKLERKDEFTFRSVSRWGNEIVWLKDDKPDLPDDKSYMNFVMAHEFFDAIPMNRFVKTEKGWREYLVDIRPDAKKDSLLPNVTTTTQSDLEKKHDSDFVIIRAPYATPSAAIPKTTPRYDSLPVTSEIEVSPESHTYMYEMGNIVKSSDIGAGLVIDYGTTTIPINSLRGIKDHKFVNPLSDVGNVDLSIDVDFSSLSEILKESKFETFIADQGDFLNSMGLGYRIDQLMSKHVDDDAMKKNLTAAYKRLTGKDIRDMGKVYKVLAYFDSQYKEIKPPGFGGDIE</sequence>
<dbReference type="InterPro" id="IPR003788">
    <property type="entry name" value="NDUFAF7"/>
</dbReference>
<dbReference type="Gene3D" id="3.40.50.12710">
    <property type="match status" value="1"/>
</dbReference>
<dbReference type="GO" id="GO:0032259">
    <property type="term" value="P:methylation"/>
    <property type="evidence" value="ECO:0007669"/>
    <property type="project" value="UniProtKB-KW"/>
</dbReference>
<keyword evidence="5 7" id="KW-0496">Mitochondrion</keyword>
<dbReference type="GO" id="GO:0032981">
    <property type="term" value="P:mitochondrial respiratory chain complex I assembly"/>
    <property type="evidence" value="ECO:0007669"/>
    <property type="project" value="TreeGrafter"/>
</dbReference>
<reference evidence="9 10" key="1">
    <citation type="journal article" date="2016" name="Proc. Natl. Acad. Sci. U.S.A.">
        <title>Comparative genomics of biotechnologically important yeasts.</title>
        <authorList>
            <person name="Riley R."/>
            <person name="Haridas S."/>
            <person name="Wolfe K.H."/>
            <person name="Lopes M.R."/>
            <person name="Hittinger C.T."/>
            <person name="Goeker M."/>
            <person name="Salamov A.A."/>
            <person name="Wisecaver J.H."/>
            <person name="Long T.M."/>
            <person name="Calvey C.H."/>
            <person name="Aerts A.L."/>
            <person name="Barry K.W."/>
            <person name="Choi C."/>
            <person name="Clum A."/>
            <person name="Coughlan A.Y."/>
            <person name="Deshpande S."/>
            <person name="Douglass A.P."/>
            <person name="Hanson S.J."/>
            <person name="Klenk H.-P."/>
            <person name="LaButti K.M."/>
            <person name="Lapidus A."/>
            <person name="Lindquist E.A."/>
            <person name="Lipzen A.M."/>
            <person name="Meier-Kolthoff J.P."/>
            <person name="Ohm R.A."/>
            <person name="Otillar R.P."/>
            <person name="Pangilinan J.L."/>
            <person name="Peng Y."/>
            <person name="Rokas A."/>
            <person name="Rosa C.A."/>
            <person name="Scheuner C."/>
            <person name="Sibirny A.A."/>
            <person name="Slot J.C."/>
            <person name="Stielow J.B."/>
            <person name="Sun H."/>
            <person name="Kurtzman C.P."/>
            <person name="Blackwell M."/>
            <person name="Grigoriev I.V."/>
            <person name="Jeffries T.W."/>
        </authorList>
    </citation>
    <scope>NUCLEOTIDE SEQUENCE [LARGE SCALE GENOMIC DNA]</scope>
    <source>
        <strain evidence="9 10">NRRL Y-2026</strain>
    </source>
</reference>
<keyword evidence="4 7" id="KW-0808">Transferase</keyword>
<protein>
    <recommendedName>
        <fullName evidence="7">Protein arginine methyltransferase NDUFAF7</fullName>
        <ecNumber evidence="7">2.1.1.320</ecNumber>
    </recommendedName>
</protein>
<dbReference type="GeneID" id="30180718"/>
<dbReference type="EMBL" id="KV454002">
    <property type="protein sequence ID" value="ODQ47837.1"/>
    <property type="molecule type" value="Genomic_DNA"/>
</dbReference>
<comment type="catalytic activity">
    <reaction evidence="6 7">
        <text>L-arginyl-[protein] + 2 S-adenosyl-L-methionine = N(omega),N(omega)'-dimethyl-L-arginyl-[protein] + 2 S-adenosyl-L-homocysteine + 2 H(+)</text>
        <dbReference type="Rhea" id="RHEA:48108"/>
        <dbReference type="Rhea" id="RHEA-COMP:10532"/>
        <dbReference type="Rhea" id="RHEA-COMP:11992"/>
        <dbReference type="ChEBI" id="CHEBI:15378"/>
        <dbReference type="ChEBI" id="CHEBI:29965"/>
        <dbReference type="ChEBI" id="CHEBI:57856"/>
        <dbReference type="ChEBI" id="CHEBI:59789"/>
        <dbReference type="ChEBI" id="CHEBI:88221"/>
        <dbReference type="EC" id="2.1.1.320"/>
    </reaction>
</comment>
<dbReference type="InterPro" id="IPR029063">
    <property type="entry name" value="SAM-dependent_MTases_sf"/>
</dbReference>
<dbReference type="Proteomes" id="UP000094455">
    <property type="component" value="Unassembled WGS sequence"/>
</dbReference>
<proteinExistence type="inferred from homology"/>
<evidence type="ECO:0000256" key="2">
    <source>
        <dbReference type="ARBA" id="ARBA00005891"/>
    </source>
</evidence>
<evidence type="ECO:0000256" key="1">
    <source>
        <dbReference type="ARBA" id="ARBA00004173"/>
    </source>
</evidence>
<evidence type="ECO:0000313" key="10">
    <source>
        <dbReference type="Proteomes" id="UP000094455"/>
    </source>
</evidence>
<comment type="similarity">
    <text evidence="2 7">Belongs to the NDUFAF7 family.</text>
</comment>
<keyword evidence="3 7" id="KW-0489">Methyltransferase</keyword>
<accession>A0A1E3NP33</accession>
<organism evidence="9 10">
    <name type="scientific">Pichia membranifaciens NRRL Y-2026</name>
    <dbReference type="NCBI Taxonomy" id="763406"/>
    <lineage>
        <taxon>Eukaryota</taxon>
        <taxon>Fungi</taxon>
        <taxon>Dikarya</taxon>
        <taxon>Ascomycota</taxon>
        <taxon>Saccharomycotina</taxon>
        <taxon>Pichiomycetes</taxon>
        <taxon>Pichiales</taxon>
        <taxon>Pichiaceae</taxon>
        <taxon>Pichia</taxon>
    </lineage>
</organism>
<dbReference type="RefSeq" id="XP_019018950.1">
    <property type="nucleotide sequence ID" value="XM_019164031.1"/>
</dbReference>
<evidence type="ECO:0000256" key="4">
    <source>
        <dbReference type="ARBA" id="ARBA00022679"/>
    </source>
</evidence>
<dbReference type="EC" id="2.1.1.320" evidence="7"/>
<dbReference type="InterPro" id="IPR038375">
    <property type="entry name" value="NDUFAF7_sf"/>
</dbReference>
<feature type="region of interest" description="Disordered" evidence="8">
    <location>
        <begin position="32"/>
        <end position="70"/>
    </location>
</feature>
<evidence type="ECO:0000256" key="3">
    <source>
        <dbReference type="ARBA" id="ARBA00022603"/>
    </source>
</evidence>
<dbReference type="GO" id="GO:0005739">
    <property type="term" value="C:mitochondrion"/>
    <property type="evidence" value="ECO:0007669"/>
    <property type="project" value="UniProtKB-SubCell"/>
</dbReference>
<dbReference type="PANTHER" id="PTHR12049:SF7">
    <property type="entry name" value="PROTEIN ARGININE METHYLTRANSFERASE NDUFAF7, MITOCHONDRIAL"/>
    <property type="match status" value="1"/>
</dbReference>
<keyword evidence="10" id="KW-1185">Reference proteome</keyword>
<evidence type="ECO:0000313" key="9">
    <source>
        <dbReference type="EMBL" id="ODQ47837.1"/>
    </source>
</evidence>